<dbReference type="Proteomes" id="UP000278351">
    <property type="component" value="Unassembled WGS sequence"/>
</dbReference>
<dbReference type="AlphaFoldDB" id="A0A3N4PC33"/>
<name>A0A3N4PC33_9BACT</name>
<protein>
    <recommendedName>
        <fullName evidence="4">Aromatic hydrocarbon degradation protein</fullName>
    </recommendedName>
</protein>
<dbReference type="Gene3D" id="2.40.160.60">
    <property type="entry name" value="Outer membrane protein transport protein (OMPP1/FadL/TodX)"/>
    <property type="match status" value="1"/>
</dbReference>
<keyword evidence="3" id="KW-1185">Reference proteome</keyword>
<reference evidence="2 3" key="1">
    <citation type="submission" date="2018-11" db="EMBL/GenBank/DDBJ databases">
        <title>Chitinophaga lutea sp.nov., isolate from arsenic contaminated soil.</title>
        <authorList>
            <person name="Zong Y."/>
        </authorList>
    </citation>
    <scope>NUCLEOTIDE SEQUENCE [LARGE SCALE GENOMIC DNA]</scope>
    <source>
        <strain evidence="2 3">ZY74</strain>
    </source>
</reference>
<feature type="signal peptide" evidence="1">
    <location>
        <begin position="1"/>
        <end position="23"/>
    </location>
</feature>
<sequence length="487" mass="53429">MLMRFVYLLLPACLLAVFTNLRAQDANYWSAGYGPAGYFMPGSVIAQNRDSGVLFYNPALLVNTAGSTSSLSGTIYQWQSIFMKDGLGTGLHLRSQGTSIVPMVASHAVPFIKKKLPFTLAYAIVHTPVIDYGVSQQKDVVQDVLNNSYSPGAETFIGQYKSANRVDHTSFQLADGMRLNKRISVGLTAEAFVRKQSTTVDYVGRAIMNPAGPDTVLAPITTVSENYTASYHQAGFRVRAGLAWELSPSHHVGFLVTTPTWKVNGKGTIISNVEISNLMVTPAQAINILASTRQSSLKTNWKNPLSIAAGYTYMHQRGQLYICAEYFAPVKAYQVLKPKPAAFIRPDTGSSNAAASMLQLNDERRGVLNVGIGASYRIMGSTLIFASLRTDFTYDKGINGDVRTVTEGYKVNTTDWDMYHAQVGVSMRKKRYHVRAGLLLSYGSTGRYDQTINLDHPDEDNFLLGDPQPVNARTIQAGALISYIHNF</sequence>
<organism evidence="2 3">
    <name type="scientific">Chitinophaga lutea</name>
    <dbReference type="NCBI Taxonomy" id="2488634"/>
    <lineage>
        <taxon>Bacteria</taxon>
        <taxon>Pseudomonadati</taxon>
        <taxon>Bacteroidota</taxon>
        <taxon>Chitinophagia</taxon>
        <taxon>Chitinophagales</taxon>
        <taxon>Chitinophagaceae</taxon>
        <taxon>Chitinophaga</taxon>
    </lineage>
</organism>
<keyword evidence="1" id="KW-0732">Signal</keyword>
<evidence type="ECO:0000313" key="3">
    <source>
        <dbReference type="Proteomes" id="UP000278351"/>
    </source>
</evidence>
<evidence type="ECO:0000313" key="2">
    <source>
        <dbReference type="EMBL" id="RPE05786.1"/>
    </source>
</evidence>
<proteinExistence type="predicted"/>
<evidence type="ECO:0000256" key="1">
    <source>
        <dbReference type="SAM" id="SignalP"/>
    </source>
</evidence>
<evidence type="ECO:0008006" key="4">
    <source>
        <dbReference type="Google" id="ProtNLM"/>
    </source>
</evidence>
<dbReference type="EMBL" id="RPDH01000003">
    <property type="protein sequence ID" value="RPE05786.1"/>
    <property type="molecule type" value="Genomic_DNA"/>
</dbReference>
<comment type="caution">
    <text evidence="2">The sequence shown here is derived from an EMBL/GenBank/DDBJ whole genome shotgun (WGS) entry which is preliminary data.</text>
</comment>
<feature type="chain" id="PRO_5018200094" description="Aromatic hydrocarbon degradation protein" evidence="1">
    <location>
        <begin position="24"/>
        <end position="487"/>
    </location>
</feature>
<gene>
    <name evidence="2" type="ORF">EGT74_25825</name>
</gene>
<accession>A0A3N4PC33</accession>